<protein>
    <recommendedName>
        <fullName evidence="3">Deacetylase sirtuin-type domain-containing protein</fullName>
    </recommendedName>
</protein>
<dbReference type="Proteomes" id="UP001321760">
    <property type="component" value="Unassembled WGS sequence"/>
</dbReference>
<reference evidence="1" key="2">
    <citation type="submission" date="2023-05" db="EMBL/GenBank/DDBJ databases">
        <authorList>
            <consortium name="Lawrence Berkeley National Laboratory"/>
            <person name="Steindorff A."/>
            <person name="Hensen N."/>
            <person name="Bonometti L."/>
            <person name="Westerberg I."/>
            <person name="Brannstrom I.O."/>
            <person name="Guillou S."/>
            <person name="Cros-Aarteil S."/>
            <person name="Calhoun S."/>
            <person name="Haridas S."/>
            <person name="Kuo A."/>
            <person name="Mondo S."/>
            <person name="Pangilinan J."/>
            <person name="Riley R."/>
            <person name="Labutti K."/>
            <person name="Andreopoulos B."/>
            <person name="Lipzen A."/>
            <person name="Chen C."/>
            <person name="Yanf M."/>
            <person name="Daum C."/>
            <person name="Ng V."/>
            <person name="Clum A."/>
            <person name="Ohm R."/>
            <person name="Martin F."/>
            <person name="Silar P."/>
            <person name="Natvig D."/>
            <person name="Lalanne C."/>
            <person name="Gautier V."/>
            <person name="Ament-Velasquez S.L."/>
            <person name="Kruys A."/>
            <person name="Hutchinson M.I."/>
            <person name="Powell A.J."/>
            <person name="Barry K."/>
            <person name="Miller A.N."/>
            <person name="Grigoriev I.V."/>
            <person name="Debuchy R."/>
            <person name="Gladieux P."/>
            <person name="Thoren M.H."/>
            <person name="Johannesson H."/>
        </authorList>
    </citation>
    <scope>NUCLEOTIDE SEQUENCE</scope>
    <source>
        <strain evidence="1">PSN243</strain>
    </source>
</reference>
<dbReference type="EMBL" id="MU865941">
    <property type="protein sequence ID" value="KAK4448829.1"/>
    <property type="molecule type" value="Genomic_DNA"/>
</dbReference>
<dbReference type="SUPFAM" id="SSF52467">
    <property type="entry name" value="DHS-like NAD/FAD-binding domain"/>
    <property type="match status" value="1"/>
</dbReference>
<comment type="caution">
    <text evidence="1">The sequence shown here is derived from an EMBL/GenBank/DDBJ whole genome shotgun (WGS) entry which is preliminary data.</text>
</comment>
<organism evidence="1 2">
    <name type="scientific">Podospora aff. communis PSN243</name>
    <dbReference type="NCBI Taxonomy" id="3040156"/>
    <lineage>
        <taxon>Eukaryota</taxon>
        <taxon>Fungi</taxon>
        <taxon>Dikarya</taxon>
        <taxon>Ascomycota</taxon>
        <taxon>Pezizomycotina</taxon>
        <taxon>Sordariomycetes</taxon>
        <taxon>Sordariomycetidae</taxon>
        <taxon>Sordariales</taxon>
        <taxon>Podosporaceae</taxon>
        <taxon>Podospora</taxon>
    </lineage>
</organism>
<evidence type="ECO:0000313" key="2">
    <source>
        <dbReference type="Proteomes" id="UP001321760"/>
    </source>
</evidence>
<feature type="non-terminal residue" evidence="1">
    <location>
        <position position="1"/>
    </location>
</feature>
<proteinExistence type="predicted"/>
<gene>
    <name evidence="1" type="ORF">QBC34DRAFT_464699</name>
</gene>
<dbReference type="AlphaFoldDB" id="A0AAV9GKV3"/>
<reference evidence="1" key="1">
    <citation type="journal article" date="2023" name="Mol. Phylogenet. Evol.">
        <title>Genome-scale phylogeny and comparative genomics of the fungal order Sordariales.</title>
        <authorList>
            <person name="Hensen N."/>
            <person name="Bonometti L."/>
            <person name="Westerberg I."/>
            <person name="Brannstrom I.O."/>
            <person name="Guillou S."/>
            <person name="Cros-Aarteil S."/>
            <person name="Calhoun S."/>
            <person name="Haridas S."/>
            <person name="Kuo A."/>
            <person name="Mondo S."/>
            <person name="Pangilinan J."/>
            <person name="Riley R."/>
            <person name="LaButti K."/>
            <person name="Andreopoulos B."/>
            <person name="Lipzen A."/>
            <person name="Chen C."/>
            <person name="Yan M."/>
            <person name="Daum C."/>
            <person name="Ng V."/>
            <person name="Clum A."/>
            <person name="Steindorff A."/>
            <person name="Ohm R.A."/>
            <person name="Martin F."/>
            <person name="Silar P."/>
            <person name="Natvig D.O."/>
            <person name="Lalanne C."/>
            <person name="Gautier V."/>
            <person name="Ament-Velasquez S.L."/>
            <person name="Kruys A."/>
            <person name="Hutchinson M.I."/>
            <person name="Powell A.J."/>
            <person name="Barry K."/>
            <person name="Miller A.N."/>
            <person name="Grigoriev I.V."/>
            <person name="Debuchy R."/>
            <person name="Gladieux P."/>
            <person name="Hiltunen Thoren M."/>
            <person name="Johannesson H."/>
        </authorList>
    </citation>
    <scope>NUCLEOTIDE SEQUENCE</scope>
    <source>
        <strain evidence="1">PSN243</strain>
    </source>
</reference>
<name>A0AAV9GKV3_9PEZI</name>
<dbReference type="Gene3D" id="3.40.50.1220">
    <property type="entry name" value="TPP-binding domain"/>
    <property type="match status" value="1"/>
</dbReference>
<dbReference type="InterPro" id="IPR029035">
    <property type="entry name" value="DHS-like_NAD/FAD-binding_dom"/>
</dbReference>
<evidence type="ECO:0000313" key="1">
    <source>
        <dbReference type="EMBL" id="KAK4448829.1"/>
    </source>
</evidence>
<accession>A0AAV9GKV3</accession>
<keyword evidence="2" id="KW-1185">Reference proteome</keyword>
<sequence length="77" mass="8698">MVYLGENHWQGEEIADLIDRDLSADPDALLILGTSLKVKGPGELVKMFASTVRAKGGRVIYVNLSKPYQKWRKTFVY</sequence>
<evidence type="ECO:0008006" key="3">
    <source>
        <dbReference type="Google" id="ProtNLM"/>
    </source>
</evidence>